<dbReference type="InterPro" id="IPR003170">
    <property type="entry name" value="MurB"/>
</dbReference>
<dbReference type="PANTHER" id="PTHR21071">
    <property type="entry name" value="UDP-N-ACETYLENOLPYRUVOYLGLUCOSAMINE REDUCTASE"/>
    <property type="match status" value="1"/>
</dbReference>
<feature type="active site" evidence="16">
    <location>
        <position position="164"/>
    </location>
</feature>
<keyword evidence="10 16" id="KW-0133">Cell shape</keyword>
<feature type="domain" description="FAD-binding PCMH-type" evidence="17">
    <location>
        <begin position="16"/>
        <end position="188"/>
    </location>
</feature>
<evidence type="ECO:0000256" key="2">
    <source>
        <dbReference type="ARBA" id="ARBA00003921"/>
    </source>
</evidence>
<dbReference type="InterPro" id="IPR036318">
    <property type="entry name" value="FAD-bd_PCMH-like_sf"/>
</dbReference>
<evidence type="ECO:0000256" key="13">
    <source>
        <dbReference type="ARBA" id="ARBA00023306"/>
    </source>
</evidence>
<keyword evidence="6 16" id="KW-0132">Cell division</keyword>
<dbReference type="Gene3D" id="3.30.43.10">
    <property type="entry name" value="Uridine Diphospho-n-acetylenolpyruvylglucosamine Reductase, domain 2"/>
    <property type="match status" value="1"/>
</dbReference>
<dbReference type="GO" id="GO:0008762">
    <property type="term" value="F:UDP-N-acetylmuramate dehydrogenase activity"/>
    <property type="evidence" value="ECO:0007669"/>
    <property type="project" value="UniProtKB-UniRule"/>
</dbReference>
<comment type="function">
    <text evidence="2 16">Cell wall formation.</text>
</comment>
<evidence type="ECO:0000256" key="16">
    <source>
        <dbReference type="HAMAP-Rule" id="MF_00037"/>
    </source>
</evidence>
<dbReference type="Gene3D" id="3.30.465.10">
    <property type="match status" value="1"/>
</dbReference>
<dbReference type="InterPro" id="IPR011601">
    <property type="entry name" value="MurB_C"/>
</dbReference>
<keyword evidence="12 16" id="KW-0560">Oxidoreductase</keyword>
<name>A0A1F6EEB5_9BACT</name>
<comment type="pathway">
    <text evidence="4 16">Cell wall biogenesis; peptidoglycan biosynthesis.</text>
</comment>
<dbReference type="GO" id="GO:0071949">
    <property type="term" value="F:FAD binding"/>
    <property type="evidence" value="ECO:0007669"/>
    <property type="project" value="InterPro"/>
</dbReference>
<evidence type="ECO:0000256" key="7">
    <source>
        <dbReference type="ARBA" id="ARBA00022630"/>
    </source>
</evidence>
<dbReference type="HAMAP" id="MF_00037">
    <property type="entry name" value="MurB"/>
    <property type="match status" value="1"/>
</dbReference>
<feature type="active site" evidence="16">
    <location>
        <position position="333"/>
    </location>
</feature>
<evidence type="ECO:0000256" key="5">
    <source>
        <dbReference type="ARBA" id="ARBA00022490"/>
    </source>
</evidence>
<evidence type="ECO:0000313" key="19">
    <source>
        <dbReference type="Proteomes" id="UP000179115"/>
    </source>
</evidence>
<keyword evidence="13 16" id="KW-0131">Cell cycle</keyword>
<evidence type="ECO:0000256" key="15">
    <source>
        <dbReference type="ARBA" id="ARBA00048914"/>
    </source>
</evidence>
<dbReference type="AlphaFoldDB" id="A0A1F6EEB5"/>
<dbReference type="InterPro" id="IPR006094">
    <property type="entry name" value="Oxid_FAD_bind_N"/>
</dbReference>
<proteinExistence type="inferred from homology"/>
<keyword evidence="9 16" id="KW-0521">NADP</keyword>
<dbReference type="PROSITE" id="PS51387">
    <property type="entry name" value="FAD_PCMH"/>
    <property type="match status" value="1"/>
</dbReference>
<evidence type="ECO:0000256" key="11">
    <source>
        <dbReference type="ARBA" id="ARBA00022984"/>
    </source>
</evidence>
<evidence type="ECO:0000256" key="9">
    <source>
        <dbReference type="ARBA" id="ARBA00022857"/>
    </source>
</evidence>
<keyword evidence="8 16" id="KW-0274">FAD</keyword>
<dbReference type="GO" id="GO:0008360">
    <property type="term" value="P:regulation of cell shape"/>
    <property type="evidence" value="ECO:0007669"/>
    <property type="project" value="UniProtKB-KW"/>
</dbReference>
<evidence type="ECO:0000256" key="3">
    <source>
        <dbReference type="ARBA" id="ARBA00004496"/>
    </source>
</evidence>
<dbReference type="InterPro" id="IPR016169">
    <property type="entry name" value="FAD-bd_PCMH_sub2"/>
</dbReference>
<keyword evidence="5 16" id="KW-0963">Cytoplasm</keyword>
<keyword evidence="7 16" id="KW-0285">Flavoprotein</keyword>
<dbReference type="Proteomes" id="UP000179115">
    <property type="component" value="Unassembled WGS sequence"/>
</dbReference>
<evidence type="ECO:0000256" key="4">
    <source>
        <dbReference type="ARBA" id="ARBA00004752"/>
    </source>
</evidence>
<dbReference type="Pfam" id="PF02873">
    <property type="entry name" value="MurB_C"/>
    <property type="match status" value="1"/>
</dbReference>
<dbReference type="GO" id="GO:0005829">
    <property type="term" value="C:cytosol"/>
    <property type="evidence" value="ECO:0007669"/>
    <property type="project" value="TreeGrafter"/>
</dbReference>
<dbReference type="Gene3D" id="3.90.78.10">
    <property type="entry name" value="UDP-N-acetylenolpyruvoylglucosamine reductase, C-terminal domain"/>
    <property type="match status" value="1"/>
</dbReference>
<keyword evidence="14 16" id="KW-0961">Cell wall biogenesis/degradation</keyword>
<dbReference type="InterPro" id="IPR016166">
    <property type="entry name" value="FAD-bd_PCMH"/>
</dbReference>
<evidence type="ECO:0000256" key="12">
    <source>
        <dbReference type="ARBA" id="ARBA00023002"/>
    </source>
</evidence>
<evidence type="ECO:0000259" key="17">
    <source>
        <dbReference type="PROSITE" id="PS51387"/>
    </source>
</evidence>
<dbReference type="NCBIfam" id="TIGR00179">
    <property type="entry name" value="murB"/>
    <property type="match status" value="1"/>
</dbReference>
<dbReference type="EC" id="1.3.1.98" evidence="16"/>
<reference evidence="18 19" key="1">
    <citation type="journal article" date="2016" name="Nat. Commun.">
        <title>Thousands of microbial genomes shed light on interconnected biogeochemical processes in an aquifer system.</title>
        <authorList>
            <person name="Anantharaman K."/>
            <person name="Brown C.T."/>
            <person name="Hug L.A."/>
            <person name="Sharon I."/>
            <person name="Castelle C.J."/>
            <person name="Probst A.J."/>
            <person name="Thomas B.C."/>
            <person name="Singh A."/>
            <person name="Wilkins M.J."/>
            <person name="Karaoz U."/>
            <person name="Brodie E.L."/>
            <person name="Williams K.H."/>
            <person name="Hubbard S.S."/>
            <person name="Banfield J.F."/>
        </authorList>
    </citation>
    <scope>NUCLEOTIDE SEQUENCE [LARGE SCALE GENOMIC DNA]</scope>
</reference>
<evidence type="ECO:0000256" key="14">
    <source>
        <dbReference type="ARBA" id="ARBA00023316"/>
    </source>
</evidence>
<dbReference type="SUPFAM" id="SSF56194">
    <property type="entry name" value="Uridine diphospho-N-Acetylenolpyruvylglucosamine reductase, MurB, C-terminal domain"/>
    <property type="match status" value="1"/>
</dbReference>
<dbReference type="InterPro" id="IPR036635">
    <property type="entry name" value="MurB_C_sf"/>
</dbReference>
<dbReference type="PANTHER" id="PTHR21071:SF4">
    <property type="entry name" value="UDP-N-ACETYLENOLPYRUVOYLGLUCOSAMINE REDUCTASE"/>
    <property type="match status" value="1"/>
</dbReference>
<comment type="caution">
    <text evidence="18">The sequence shown here is derived from an EMBL/GenBank/DDBJ whole genome shotgun (WGS) entry which is preliminary data.</text>
</comment>
<evidence type="ECO:0000313" key="18">
    <source>
        <dbReference type="EMBL" id="OGG71970.1"/>
    </source>
</evidence>
<dbReference type="InterPro" id="IPR016167">
    <property type="entry name" value="FAD-bd_PCMH_sub1"/>
</dbReference>
<organism evidence="18 19">
    <name type="scientific">Candidatus Kaiserbacteria bacterium RIFCSPLOWO2_01_FULL_51_21</name>
    <dbReference type="NCBI Taxonomy" id="1798508"/>
    <lineage>
        <taxon>Bacteria</taxon>
        <taxon>Candidatus Kaiseribacteriota</taxon>
    </lineage>
</organism>
<gene>
    <name evidence="16" type="primary">murB</name>
    <name evidence="18" type="ORF">A3A35_01100</name>
</gene>
<comment type="similarity">
    <text evidence="16">Belongs to the MurB family.</text>
</comment>
<comment type="catalytic activity">
    <reaction evidence="15 16">
        <text>UDP-N-acetyl-alpha-D-muramate + NADP(+) = UDP-N-acetyl-3-O-(1-carboxyvinyl)-alpha-D-glucosamine + NADPH + H(+)</text>
        <dbReference type="Rhea" id="RHEA:12248"/>
        <dbReference type="ChEBI" id="CHEBI:15378"/>
        <dbReference type="ChEBI" id="CHEBI:57783"/>
        <dbReference type="ChEBI" id="CHEBI:58349"/>
        <dbReference type="ChEBI" id="CHEBI:68483"/>
        <dbReference type="ChEBI" id="CHEBI:70757"/>
        <dbReference type="EC" id="1.3.1.98"/>
    </reaction>
</comment>
<sequence>MEIEREVLLASFTTFQIGGRARFFARVRTPQDLKEALEWGEKEKVPFFVLGGGSNLLISDDGFPGLVIKIEIGGVSLKEEGEVFQVVAGAGEPWDPFVVRTIESGLSGLENLSGIPGTVGGTPVQNVGAYGVEVGTAIAWVEAYSMKTYKKRLFQNTDCQFGYRTSFFKTEEGRQWIITRVAFHLSKNGAPNLSYREVRDYFTNRETPPTPLEVREAVLLIRSRKFPDIKVIGTAGSFFKNPAVDSTTLAKLLKEFPDLPHFPLRGGGSKIALGALLERLQWKGVRRGRVGVFEKQSLVLVNYGGSTAQEMREFAENIIRDVREKTGIEIVPEIVFIGDRLQIPGDLPRG</sequence>
<dbReference type="EMBL" id="MFLV01000004">
    <property type="protein sequence ID" value="OGG71970.1"/>
    <property type="molecule type" value="Genomic_DNA"/>
</dbReference>
<dbReference type="SUPFAM" id="SSF56176">
    <property type="entry name" value="FAD-binding/transporter-associated domain-like"/>
    <property type="match status" value="1"/>
</dbReference>
<dbReference type="GO" id="GO:0071555">
    <property type="term" value="P:cell wall organization"/>
    <property type="evidence" value="ECO:0007669"/>
    <property type="project" value="UniProtKB-KW"/>
</dbReference>
<accession>A0A1F6EEB5</accession>
<protein>
    <recommendedName>
        <fullName evidence="16">UDP-N-acetylenolpyruvoylglucosamine reductase</fullName>
        <ecNumber evidence="16">1.3.1.98</ecNumber>
    </recommendedName>
    <alternativeName>
        <fullName evidence="16">UDP-N-acetylmuramate dehydrogenase</fullName>
    </alternativeName>
</protein>
<evidence type="ECO:0000256" key="8">
    <source>
        <dbReference type="ARBA" id="ARBA00022827"/>
    </source>
</evidence>
<dbReference type="NCBIfam" id="NF000755">
    <property type="entry name" value="PRK00046.1"/>
    <property type="match status" value="1"/>
</dbReference>
<dbReference type="Pfam" id="PF01565">
    <property type="entry name" value="FAD_binding_4"/>
    <property type="match status" value="1"/>
</dbReference>
<comment type="cofactor">
    <cofactor evidence="1 16">
        <name>FAD</name>
        <dbReference type="ChEBI" id="CHEBI:57692"/>
    </cofactor>
</comment>
<feature type="active site" description="Proton donor" evidence="16">
    <location>
        <position position="237"/>
    </location>
</feature>
<keyword evidence="11 16" id="KW-0573">Peptidoglycan synthesis</keyword>
<dbReference type="GO" id="GO:0009252">
    <property type="term" value="P:peptidoglycan biosynthetic process"/>
    <property type="evidence" value="ECO:0007669"/>
    <property type="project" value="UniProtKB-UniRule"/>
</dbReference>
<comment type="subcellular location">
    <subcellularLocation>
        <location evidence="3 16">Cytoplasm</location>
    </subcellularLocation>
</comment>
<dbReference type="UniPathway" id="UPA00219"/>
<dbReference type="STRING" id="1798508.A3A35_01100"/>
<evidence type="ECO:0000256" key="6">
    <source>
        <dbReference type="ARBA" id="ARBA00022618"/>
    </source>
</evidence>
<evidence type="ECO:0000256" key="1">
    <source>
        <dbReference type="ARBA" id="ARBA00001974"/>
    </source>
</evidence>
<dbReference type="NCBIfam" id="NF010478">
    <property type="entry name" value="PRK13903.1"/>
    <property type="match status" value="1"/>
</dbReference>
<dbReference type="GO" id="GO:0051301">
    <property type="term" value="P:cell division"/>
    <property type="evidence" value="ECO:0007669"/>
    <property type="project" value="UniProtKB-KW"/>
</dbReference>
<evidence type="ECO:0000256" key="10">
    <source>
        <dbReference type="ARBA" id="ARBA00022960"/>
    </source>
</evidence>